<proteinExistence type="predicted"/>
<organism evidence="1 2">
    <name type="scientific">Leptospirillum ferrooxidans (strain C2-3)</name>
    <dbReference type="NCBI Taxonomy" id="1162668"/>
    <lineage>
        <taxon>Bacteria</taxon>
        <taxon>Pseudomonadati</taxon>
        <taxon>Nitrospirota</taxon>
        <taxon>Nitrospiria</taxon>
        <taxon>Nitrospirales</taxon>
        <taxon>Nitrospiraceae</taxon>
        <taxon>Leptospirillum</taxon>
    </lineage>
</organism>
<reference evidence="1 2" key="1">
    <citation type="journal article" date="2012" name="J. Bacteriol.">
        <title>Complete Genome Sequence of Leptospirillum ferrooxidans Strain C2-3, Isolated from a Fresh Volcanic Ash Deposit on the Island of Miyake, Japan.</title>
        <authorList>
            <person name="Fujimura R."/>
            <person name="Sato Y."/>
            <person name="Nishizawa T."/>
            <person name="Oshima K."/>
            <person name="Kim S.-W."/>
            <person name="Hattori M."/>
            <person name="Kamijo T."/>
            <person name="Ohta H."/>
        </authorList>
    </citation>
    <scope>NUCLEOTIDE SEQUENCE [LARGE SCALE GENOMIC DNA]</scope>
    <source>
        <strain evidence="1 2">C2-3</strain>
    </source>
</reference>
<dbReference type="InterPro" id="IPR003704">
    <property type="entry name" value="CdhB"/>
</dbReference>
<reference evidence="2" key="2">
    <citation type="submission" date="2012-03" db="EMBL/GenBank/DDBJ databases">
        <title>The complete genome sequence of the pioneer microbe on fresh volcanic deposit, Leptospirillum ferrooxidans strain C2-3.</title>
        <authorList>
            <person name="Fujimura R."/>
            <person name="Sato Y."/>
            <person name="Nishizawa T."/>
            <person name="Nanba K."/>
            <person name="Oshima K."/>
            <person name="Hattori M."/>
            <person name="Kamijo T."/>
            <person name="Ohta H."/>
        </authorList>
    </citation>
    <scope>NUCLEOTIDE SEQUENCE [LARGE SCALE GENOMIC DNA]</scope>
    <source>
        <strain evidence="2">C2-3</strain>
    </source>
</reference>
<dbReference type="KEGG" id="lfc:LFE_2180"/>
<dbReference type="Pfam" id="PF02552">
    <property type="entry name" value="CO_dh"/>
    <property type="match status" value="1"/>
</dbReference>
<evidence type="ECO:0000313" key="1">
    <source>
        <dbReference type="EMBL" id="BAM07853.1"/>
    </source>
</evidence>
<accession>I0IRF4</accession>
<dbReference type="eggNOG" id="COG0226">
    <property type="taxonomic scope" value="Bacteria"/>
</dbReference>
<dbReference type="EMBL" id="AP012342">
    <property type="protein sequence ID" value="BAM07853.1"/>
    <property type="molecule type" value="Genomic_DNA"/>
</dbReference>
<dbReference type="Proteomes" id="UP000007382">
    <property type="component" value="Chromosome"/>
</dbReference>
<dbReference type="RefSeq" id="WP_014450336.1">
    <property type="nucleotide sequence ID" value="NC_017094.1"/>
</dbReference>
<dbReference type="HOGENOM" id="CLU_095609_0_0_0"/>
<keyword evidence="2" id="KW-1185">Reference proteome</keyword>
<gene>
    <name evidence="1" type="ordered locus">LFE_2180</name>
</gene>
<evidence type="ECO:0000313" key="2">
    <source>
        <dbReference type="Proteomes" id="UP000007382"/>
    </source>
</evidence>
<dbReference type="AlphaFoldDB" id="I0IRF4"/>
<sequence>MSQYRVAVGPEAFLPPSAAMMGISLPDPGEGHIEGVLVPEIQAIEEAARRLSKAKVPTFFPGPLVLWKWNEKSAKMAKVIKRASVEGGINIIPMTDYRPKYPKIDPETEINPNHPNLTIWHNKIDACLFVGVHCHQANLALKIIRGGTDCFTMAFCSFSGHEDANLSVRDTSPETFELLTDFLIKMRSNSKGF</sequence>
<name>I0IRF4_LEPFC</name>
<protein>
    <submittedName>
        <fullName evidence="1">Carbon monoxide dehydrogenase beta subunit/acetyl-CoA synthase epsilon subunit</fullName>
    </submittedName>
</protein>
<dbReference type="InterPro" id="IPR029035">
    <property type="entry name" value="DHS-like_NAD/FAD-binding_dom"/>
</dbReference>
<dbReference type="SUPFAM" id="SSF52467">
    <property type="entry name" value="DHS-like NAD/FAD-binding domain"/>
    <property type="match status" value="1"/>
</dbReference>
<dbReference type="GO" id="GO:0019385">
    <property type="term" value="P:methanogenesis, from acetate"/>
    <property type="evidence" value="ECO:0007669"/>
    <property type="project" value="InterPro"/>
</dbReference>
<dbReference type="STRING" id="1162668.LFE_2180"/>
<dbReference type="OrthoDB" id="9772372at2"/>
<dbReference type="PATRIC" id="fig|1162668.3.peg.2583"/>